<gene>
    <name evidence="9" type="ORF">CHR90_04445</name>
</gene>
<organism evidence="9 10">
    <name type="scientific">Elstera cyanobacteriorum</name>
    <dbReference type="NCBI Taxonomy" id="2022747"/>
    <lineage>
        <taxon>Bacteria</taxon>
        <taxon>Pseudomonadati</taxon>
        <taxon>Pseudomonadota</taxon>
        <taxon>Alphaproteobacteria</taxon>
        <taxon>Rhodospirillales</taxon>
        <taxon>Rhodospirillaceae</taxon>
        <taxon>Elstera</taxon>
    </lineage>
</organism>
<keyword evidence="4" id="KW-0800">Toxin</keyword>
<evidence type="ECO:0008006" key="11">
    <source>
        <dbReference type="Google" id="ProtNLM"/>
    </source>
</evidence>
<dbReference type="RefSeq" id="WP_094407777.1">
    <property type="nucleotide sequence ID" value="NZ_BMJZ01000009.1"/>
</dbReference>
<sequence length="1294" mass="127317">MSALGFDAAYYLSANRDVAAALAQGTIRSALDHFERFGAREGRNPNAAFDAAYYLTQNPDVRAAVTAGFFASAWDHYLAFGATEGRQPSSDQLGFDAAAYLAANPDLIRAGYTLQTVLGHYVTYGLLEGRTVAASLQPVLAGSATLAATDDLVLPSAGLAPTVKIAAGGQGRAGDTLLISAAAAPDLAVIDLTQGDDQNRTQTITGAETGPTLTGFENIDGSRALIGLALTGVLRTEAGAAQTGSVLIGGSGRDTLAGSDGADSLIGNAGNDSIVGGAGNDTLSGGIGNDSQWSGTGNDTIRDAGGDDLAHGDAGSDWIDLGEGRNQAYGDDGNDTLVANLGLETLIGGAGNDRFTVSDGSLVAGDVIDGEEGQDLLYLAGGTTPLVIDTGAATLRNLDALAFVNAAADGRPNQFRLVLTDAFLAANGRDAGLIFDARGLTEGSRLTIDFSRLTATSAAFFTPGAISLLLSPGTEVTDQNGARISGGYTVSAANSALNQVSPFLIYSQSGVTAGDSASLNADGTIKIPVVTPPPVTTPVTTPVTPTPAVSLVLTTGLTDSLVPTGTGTNETFSGGAGTLNGTDVINGRGGTDSLTLTAQTGTINSAGTATVTDIDRIALQTASGTVLNGTGFTAIGEVILTGTGNLTVQTPSTDLAANTVFVLGSGYAKTLTDNSNTLQKFGLDGSAAGSVITTGRNGVSLEVRSTSTLGTLMAGGGTVTVTGAGALTLGSFGGATLLNGSAMTGALTFTVPVGVSVQSGSGNDTITLGGGGLSVLTGGGDDTIVGGGNVSATTTLTGGTGNDLLTVTSSLGATSLNGVSQFETIRLANGASYTWTISTGSVHATDTTNVTLDASALTGASTLTFDGLLITGHAMTITGGAGVDSINGGDLADSLLGGDGNDSLGGGGGSDTLLGGDGNDTLHGHAGTDSLVGGVGNDFLASGSENDTLDGGLGDDSLDGGLGNDSLIGSDGNDYIFGDSGNDELFGNDGNDALDGSAGNDTLTAGIGNDALTGGADNDTFILGGNLTSGDQVTGGTGNDTLTLTARNANSDLDGVKEVETITLTDGASYQYVITAASTHATDTTTVTVSGAGLTAGNNLTFDASQVTGHGMTVVGGAGTDSIVGGALADALNGGDGIDTLAGGGADDFLRGGAGADSLTGGTGLDTFYHYRSEGIARTAETVTATSIGAGETMTFGNGVDIITDFATGSDKLGVSAVNSYTLLSTGSNGSALTANHHYGLRGSFAGGVFTVNDAGPDTLLITEAVAGALDAATQSGAVILMGVTNFAVTDLIA</sequence>
<comment type="caution">
    <text evidence="9">The sequence shown here is derived from an EMBL/GenBank/DDBJ whole genome shotgun (WGS) entry which is preliminary data.</text>
</comment>
<keyword evidence="7" id="KW-0472">Membrane</keyword>
<evidence type="ECO:0000256" key="6">
    <source>
        <dbReference type="ARBA" id="ARBA00023026"/>
    </source>
</evidence>
<evidence type="ECO:0000313" key="9">
    <source>
        <dbReference type="EMBL" id="OYQ20625.1"/>
    </source>
</evidence>
<dbReference type="GO" id="GO:0005509">
    <property type="term" value="F:calcium ion binding"/>
    <property type="evidence" value="ECO:0007669"/>
    <property type="project" value="InterPro"/>
</dbReference>
<evidence type="ECO:0000256" key="7">
    <source>
        <dbReference type="ARBA" id="ARBA00023136"/>
    </source>
</evidence>
<evidence type="ECO:0000256" key="5">
    <source>
        <dbReference type="ARBA" id="ARBA00022737"/>
    </source>
</evidence>
<dbReference type="InterPro" id="IPR050557">
    <property type="entry name" value="RTX_toxin/Mannuronan_C5-epim"/>
</dbReference>
<evidence type="ECO:0000256" key="8">
    <source>
        <dbReference type="SAM" id="MobiDB-lite"/>
    </source>
</evidence>
<dbReference type="PANTHER" id="PTHR38340:SF1">
    <property type="entry name" value="S-LAYER PROTEIN"/>
    <property type="match status" value="1"/>
</dbReference>
<dbReference type="InterPro" id="IPR011049">
    <property type="entry name" value="Serralysin-like_metalloprot_C"/>
</dbReference>
<protein>
    <recommendedName>
        <fullName evidence="11">Calcium-binding protein</fullName>
    </recommendedName>
</protein>
<keyword evidence="5" id="KW-0677">Repeat</keyword>
<evidence type="ECO:0000313" key="10">
    <source>
        <dbReference type="Proteomes" id="UP000216361"/>
    </source>
</evidence>
<accession>A0A255XW29</accession>
<evidence type="ECO:0000256" key="4">
    <source>
        <dbReference type="ARBA" id="ARBA00022656"/>
    </source>
</evidence>
<reference evidence="9 10" key="1">
    <citation type="submission" date="2017-07" db="EMBL/GenBank/DDBJ databases">
        <title>Elstera cyanobacteriorum sp. nov., a novel bacterium isolated from cyanobacterial aggregates in a eutrophic lake.</title>
        <authorList>
            <person name="Cai H."/>
        </authorList>
    </citation>
    <scope>NUCLEOTIDE SEQUENCE [LARGE SCALE GENOMIC DNA]</scope>
    <source>
        <strain evidence="9 10">TH019</strain>
    </source>
</reference>
<dbReference type="InterPro" id="IPR018511">
    <property type="entry name" value="Hemolysin-typ_Ca-bd_CS"/>
</dbReference>
<dbReference type="PROSITE" id="PS00330">
    <property type="entry name" value="HEMOLYSIN_CALCIUM"/>
    <property type="match status" value="6"/>
</dbReference>
<dbReference type="PANTHER" id="PTHR38340">
    <property type="entry name" value="S-LAYER PROTEIN"/>
    <property type="match status" value="1"/>
</dbReference>
<name>A0A255XW29_9PROT</name>
<dbReference type="GO" id="GO:0005576">
    <property type="term" value="C:extracellular region"/>
    <property type="evidence" value="ECO:0007669"/>
    <property type="project" value="UniProtKB-SubCell"/>
</dbReference>
<dbReference type="InterPro" id="IPR003995">
    <property type="entry name" value="RTX_toxin_determinant-A"/>
</dbReference>
<dbReference type="Pfam" id="PF00353">
    <property type="entry name" value="HemolysinCabind"/>
    <property type="match status" value="9"/>
</dbReference>
<dbReference type="PRINTS" id="PR00313">
    <property type="entry name" value="CABNDNGRPT"/>
</dbReference>
<dbReference type="GO" id="GO:0090729">
    <property type="term" value="F:toxin activity"/>
    <property type="evidence" value="ECO:0007669"/>
    <property type="project" value="UniProtKB-KW"/>
</dbReference>
<dbReference type="EMBL" id="NOXS01000027">
    <property type="protein sequence ID" value="OYQ20625.1"/>
    <property type="molecule type" value="Genomic_DNA"/>
</dbReference>
<evidence type="ECO:0000256" key="1">
    <source>
        <dbReference type="ARBA" id="ARBA00004370"/>
    </source>
</evidence>
<keyword evidence="6" id="KW-0843">Virulence</keyword>
<keyword evidence="10" id="KW-1185">Reference proteome</keyword>
<evidence type="ECO:0000256" key="3">
    <source>
        <dbReference type="ARBA" id="ARBA00022525"/>
    </source>
</evidence>
<comment type="subcellular location">
    <subcellularLocation>
        <location evidence="1">Membrane</location>
    </subcellularLocation>
    <subcellularLocation>
        <location evidence="2">Secreted</location>
    </subcellularLocation>
</comment>
<dbReference type="Proteomes" id="UP000216361">
    <property type="component" value="Unassembled WGS sequence"/>
</dbReference>
<keyword evidence="3" id="KW-0964">Secreted</keyword>
<feature type="region of interest" description="Disordered" evidence="8">
    <location>
        <begin position="285"/>
        <end position="307"/>
    </location>
</feature>
<dbReference type="Gene3D" id="2.150.10.10">
    <property type="entry name" value="Serralysin-like metalloprotease, C-terminal"/>
    <property type="match status" value="3"/>
</dbReference>
<dbReference type="SUPFAM" id="SSF51120">
    <property type="entry name" value="beta-Roll"/>
    <property type="match status" value="5"/>
</dbReference>
<dbReference type="InterPro" id="IPR001343">
    <property type="entry name" value="Hemolysn_Ca-bd"/>
</dbReference>
<proteinExistence type="predicted"/>
<dbReference type="OrthoDB" id="7366341at2"/>
<dbReference type="PRINTS" id="PR01488">
    <property type="entry name" value="RTXTOXINA"/>
</dbReference>
<feature type="compositionally biased region" description="Polar residues" evidence="8">
    <location>
        <begin position="289"/>
        <end position="299"/>
    </location>
</feature>
<dbReference type="GO" id="GO:0016020">
    <property type="term" value="C:membrane"/>
    <property type="evidence" value="ECO:0007669"/>
    <property type="project" value="UniProtKB-SubCell"/>
</dbReference>
<evidence type="ECO:0000256" key="2">
    <source>
        <dbReference type="ARBA" id="ARBA00004613"/>
    </source>
</evidence>